<feature type="transmembrane region" description="Helical" evidence="2">
    <location>
        <begin position="491"/>
        <end position="513"/>
    </location>
</feature>
<organism evidence="4 5">
    <name type="scientific">Macleaya cordata</name>
    <name type="common">Five-seeded plume-poppy</name>
    <name type="synonym">Bocconia cordata</name>
    <dbReference type="NCBI Taxonomy" id="56857"/>
    <lineage>
        <taxon>Eukaryota</taxon>
        <taxon>Viridiplantae</taxon>
        <taxon>Streptophyta</taxon>
        <taxon>Embryophyta</taxon>
        <taxon>Tracheophyta</taxon>
        <taxon>Spermatophyta</taxon>
        <taxon>Magnoliopsida</taxon>
        <taxon>Ranunculales</taxon>
        <taxon>Papaveraceae</taxon>
        <taxon>Papaveroideae</taxon>
        <taxon>Macleaya</taxon>
    </lineage>
</organism>
<dbReference type="PANTHER" id="PTHR33538">
    <property type="entry name" value="PROTEIN GAMETE EXPRESSED 1"/>
    <property type="match status" value="1"/>
</dbReference>
<keyword evidence="2" id="KW-0812">Transmembrane</keyword>
<dbReference type="OMA" id="VRPCHEV"/>
<feature type="coiled-coil region" evidence="1">
    <location>
        <begin position="269"/>
        <end position="303"/>
    </location>
</feature>
<evidence type="ECO:0000313" key="5">
    <source>
        <dbReference type="Proteomes" id="UP000195402"/>
    </source>
</evidence>
<keyword evidence="5" id="KW-1185">Reference proteome</keyword>
<evidence type="ECO:0000256" key="2">
    <source>
        <dbReference type="SAM" id="Phobius"/>
    </source>
</evidence>
<dbReference type="Proteomes" id="UP000195402">
    <property type="component" value="Unassembled WGS sequence"/>
</dbReference>
<proteinExistence type="predicted"/>
<name>A0A200Q073_MACCD</name>
<comment type="caution">
    <text evidence="4">The sequence shown here is derived from an EMBL/GenBank/DDBJ whole genome shotgun (WGS) entry which is preliminary data.</text>
</comment>
<dbReference type="PANTHER" id="PTHR33538:SF2">
    <property type="entry name" value="PROTEIN GAMETE EXPRESSED 1"/>
    <property type="match status" value="1"/>
</dbReference>
<dbReference type="STRING" id="56857.A0A200Q073"/>
<dbReference type="FunCoup" id="A0A200Q073">
    <property type="interactions" value="3"/>
</dbReference>
<feature type="coiled-coil region" evidence="1">
    <location>
        <begin position="167"/>
        <end position="208"/>
    </location>
</feature>
<keyword evidence="1" id="KW-0175">Coiled coil</keyword>
<evidence type="ECO:0000256" key="1">
    <source>
        <dbReference type="SAM" id="Coils"/>
    </source>
</evidence>
<dbReference type="InterPro" id="IPR040346">
    <property type="entry name" value="GEX1/Brambleberry"/>
</dbReference>
<feature type="chain" id="PRO_5012035421" description="Protein GAMETE EXPRESSED 1" evidence="3">
    <location>
        <begin position="21"/>
        <end position="598"/>
    </location>
</feature>
<protein>
    <recommendedName>
        <fullName evidence="6">Protein GAMETE EXPRESSED 1</fullName>
    </recommendedName>
</protein>
<dbReference type="OrthoDB" id="377549at2759"/>
<feature type="signal peptide" evidence="3">
    <location>
        <begin position="1"/>
        <end position="20"/>
    </location>
</feature>
<accession>A0A200Q073</accession>
<reference evidence="4 5" key="1">
    <citation type="journal article" date="2017" name="Mol. Plant">
        <title>The Genome of Medicinal Plant Macleaya cordata Provides New Insights into Benzylisoquinoline Alkaloids Metabolism.</title>
        <authorList>
            <person name="Liu X."/>
            <person name="Liu Y."/>
            <person name="Huang P."/>
            <person name="Ma Y."/>
            <person name="Qing Z."/>
            <person name="Tang Q."/>
            <person name="Cao H."/>
            <person name="Cheng P."/>
            <person name="Zheng Y."/>
            <person name="Yuan Z."/>
            <person name="Zhou Y."/>
            <person name="Liu J."/>
            <person name="Tang Z."/>
            <person name="Zhuo Y."/>
            <person name="Zhang Y."/>
            <person name="Yu L."/>
            <person name="Huang J."/>
            <person name="Yang P."/>
            <person name="Peng Q."/>
            <person name="Zhang J."/>
            <person name="Jiang W."/>
            <person name="Zhang Z."/>
            <person name="Lin K."/>
            <person name="Ro D.K."/>
            <person name="Chen X."/>
            <person name="Xiong X."/>
            <person name="Shang Y."/>
            <person name="Huang S."/>
            <person name="Zeng J."/>
        </authorList>
    </citation>
    <scope>NUCLEOTIDE SEQUENCE [LARGE SCALE GENOMIC DNA]</scope>
    <source>
        <strain evidence="5">cv. BLH2017</strain>
        <tissue evidence="4">Root</tissue>
    </source>
</reference>
<dbReference type="InParanoid" id="A0A200Q073"/>
<keyword evidence="3" id="KW-0732">Signal</keyword>
<evidence type="ECO:0008006" key="6">
    <source>
        <dbReference type="Google" id="ProtNLM"/>
    </source>
</evidence>
<dbReference type="EMBL" id="MVGT01003464">
    <property type="protein sequence ID" value="OVA03864.1"/>
    <property type="molecule type" value="Genomic_DNA"/>
</dbReference>
<gene>
    <name evidence="4" type="ORF">BVC80_1321g4</name>
</gene>
<sequence>MNHISLLVFSLVIISQQNLSYSWGWSIFSTPDTHTNDHQNPSKSSAIPNGVAHFSIEPPRDPKGVQLVENARQKLVGPKSCWQNAYRNLFAECSVILSDEEKKARLAWQLSDCFQKDSGRPSFPSCDSSTSMPKCRKKLDESSHETFRAFYLETNAICHQLQADAFKHETERLVNELKKSSEFAEEKLENIKERSEQLIQNSEQIQQSIATIDYRTQQVAQTSEKVKDQIDVSLNQSNVILEQSKEIAASQSELREGQTEMRKKLESGMEMLHESYKNLGQDIEKLRNEAVEIEEEIKKVGNSMSLKMKNLQNKANDIGNVAEMSLDKQKQLLDGQSTALQGLDFLTKFQSQALEESRATLQKLVEFGHKQQEELLNRQQQLQQAHDHLIENSKSILAAQEAFESKQASMFMALDKLFTLHNAILLESRSIKAFIFYSFAIFVLYMLTSAKQTYCVRARLYLGLCATFLVEFAMCRLGEDLDQQTWIASKVLLARSSFLVVASIQILYSIFTYRDYEMLNHQMLLTLIDKVNTMESKKLMSLEMESDINLSSWIDEDLSEDENNFVDPDFILPEEVAENSITTNSISRKYDLRPRLRR</sequence>
<feature type="transmembrane region" description="Helical" evidence="2">
    <location>
        <begin position="431"/>
        <end position="448"/>
    </location>
</feature>
<keyword evidence="2" id="KW-0472">Membrane</keyword>
<dbReference type="AlphaFoldDB" id="A0A200Q073"/>
<keyword evidence="2" id="KW-1133">Transmembrane helix</keyword>
<evidence type="ECO:0000313" key="4">
    <source>
        <dbReference type="EMBL" id="OVA03864.1"/>
    </source>
</evidence>
<evidence type="ECO:0000256" key="3">
    <source>
        <dbReference type="SAM" id="SignalP"/>
    </source>
</evidence>